<dbReference type="GO" id="GO:0005615">
    <property type="term" value="C:extracellular space"/>
    <property type="evidence" value="ECO:0007669"/>
    <property type="project" value="TreeGrafter"/>
</dbReference>
<dbReference type="PANTHER" id="PTHR10974">
    <property type="entry name" value="FI08016P-RELATED"/>
    <property type="match status" value="1"/>
</dbReference>
<dbReference type="InterPro" id="IPR017850">
    <property type="entry name" value="Alkaline_phosphatase_core_sf"/>
</dbReference>
<evidence type="ECO:0000313" key="1">
    <source>
        <dbReference type="EMBL" id="CAE7294527.1"/>
    </source>
</evidence>
<dbReference type="Pfam" id="PF02995">
    <property type="entry name" value="DUF229"/>
    <property type="match status" value="1"/>
</dbReference>
<name>A0A812MZR2_9DINO</name>
<dbReference type="InterPro" id="IPR004245">
    <property type="entry name" value="DUF229"/>
</dbReference>
<proteinExistence type="predicted"/>
<evidence type="ECO:0000313" key="2">
    <source>
        <dbReference type="Proteomes" id="UP000604046"/>
    </source>
</evidence>
<sequence length="518" mass="58817">MAFLRRQSRLQRPVHAAEESDSSRKWRVVDLALFHALHGGTVANMVPALTGFSFDMRKDSERRAGWKCETVLEGIPEDRLLWNIAKKHGYTTLFGATGCNGFLGTRYCRKWLEQFDRVVPSLEIDPNCHSQHELRALMFDRDGKRGCIGKKRPSKHLLDYFLRFQEIHTDRPIFAYLHLEASHESQHALQLIDEALAEHLQGLSRLPPEARPIVVLAGDHGPPNECDEKSPLVSLLIPEARLPDKGCTGGVGTCGQTQIPSNITGTLRKTMQENARLWRRSIWNLEHNRFVISSWYDMYATLRHLMSGQDPGGAAQNERQWDAPDHRAQSLLTKLPRQRTCTQAGVPEWHCGCARTWVGYCPLAQRGQWAVAERALNEVNQLVATAGSKFRVDASVCQHIGLEEVLSCEMHLPSYQRIQENLQGAGNQERTILRIRMLTTVGMEFEFCAYMRFKSLSGHLQDVEGYVDELLQLFPRSRYRPNEKCTPQNLDPAFCACGDQAELRKRPAIDEDLPTSPT</sequence>
<comment type="caution">
    <text evidence="1">The sequence shown here is derived from an EMBL/GenBank/DDBJ whole genome shotgun (WGS) entry which is preliminary data.</text>
</comment>
<accession>A0A812MZR2</accession>
<reference evidence="1" key="1">
    <citation type="submission" date="2021-02" db="EMBL/GenBank/DDBJ databases">
        <authorList>
            <person name="Dougan E. K."/>
            <person name="Rhodes N."/>
            <person name="Thang M."/>
            <person name="Chan C."/>
        </authorList>
    </citation>
    <scope>NUCLEOTIDE SEQUENCE</scope>
</reference>
<dbReference type="AlphaFoldDB" id="A0A812MZR2"/>
<dbReference type="EMBL" id="CAJNDS010002001">
    <property type="protein sequence ID" value="CAE7294527.1"/>
    <property type="molecule type" value="Genomic_DNA"/>
</dbReference>
<protein>
    <submittedName>
        <fullName evidence="1">HERC1 protein</fullName>
    </submittedName>
</protein>
<organism evidence="1 2">
    <name type="scientific">Symbiodinium natans</name>
    <dbReference type="NCBI Taxonomy" id="878477"/>
    <lineage>
        <taxon>Eukaryota</taxon>
        <taxon>Sar</taxon>
        <taxon>Alveolata</taxon>
        <taxon>Dinophyceae</taxon>
        <taxon>Suessiales</taxon>
        <taxon>Symbiodiniaceae</taxon>
        <taxon>Symbiodinium</taxon>
    </lineage>
</organism>
<gene>
    <name evidence="1" type="primary">HERC1</name>
    <name evidence="1" type="ORF">SNAT2548_LOCUS15512</name>
</gene>
<dbReference type="OrthoDB" id="445029at2759"/>
<keyword evidence="2" id="KW-1185">Reference proteome</keyword>
<dbReference type="PANTHER" id="PTHR10974:SF1">
    <property type="entry name" value="FI08016P-RELATED"/>
    <property type="match status" value="1"/>
</dbReference>
<dbReference type="Proteomes" id="UP000604046">
    <property type="component" value="Unassembled WGS sequence"/>
</dbReference>
<dbReference type="SUPFAM" id="SSF53649">
    <property type="entry name" value="Alkaline phosphatase-like"/>
    <property type="match status" value="1"/>
</dbReference>
<dbReference type="Gene3D" id="3.40.720.10">
    <property type="entry name" value="Alkaline Phosphatase, subunit A"/>
    <property type="match status" value="1"/>
</dbReference>